<accession>A0A392PJL6</accession>
<evidence type="ECO:0000256" key="3">
    <source>
        <dbReference type="ARBA" id="ARBA00010766"/>
    </source>
</evidence>
<comment type="function">
    <text evidence="8">Membrane-associated protein that warps the membrane surface to access and bind aromatic isoprenes with high specificity, including ubiquinone (CoQ) isoprene intermediates and presents them directly to Coq7, therefore facilitating the Coq7-mediated hydroxylase step. Participates in the biosynthesis of coenzyme Q, also named ubiquinone, an essential lipid-soluble electron transporter for aerobic cellular respiration.</text>
</comment>
<keyword evidence="4 8" id="KW-0831">Ubiquinone biosynthesis</keyword>
<dbReference type="Pfam" id="PF08511">
    <property type="entry name" value="COQ9"/>
    <property type="match status" value="1"/>
</dbReference>
<evidence type="ECO:0000256" key="1">
    <source>
        <dbReference type="ARBA" id="ARBA00004173"/>
    </source>
</evidence>
<dbReference type="GO" id="GO:0006744">
    <property type="term" value="P:ubiquinone biosynthetic process"/>
    <property type="evidence" value="ECO:0007669"/>
    <property type="project" value="UniProtKB-UniRule"/>
</dbReference>
<evidence type="ECO:0000256" key="5">
    <source>
        <dbReference type="ARBA" id="ARBA00022946"/>
    </source>
</evidence>
<feature type="non-terminal residue" evidence="10">
    <location>
        <position position="1"/>
    </location>
</feature>
<evidence type="ECO:0000313" key="10">
    <source>
        <dbReference type="EMBL" id="MCI12271.1"/>
    </source>
</evidence>
<evidence type="ECO:0000256" key="8">
    <source>
        <dbReference type="RuleBase" id="RU366063"/>
    </source>
</evidence>
<evidence type="ECO:0000259" key="9">
    <source>
        <dbReference type="Pfam" id="PF08511"/>
    </source>
</evidence>
<comment type="similarity">
    <text evidence="3 8">Belongs to the COQ9 family.</text>
</comment>
<organism evidence="10 11">
    <name type="scientific">Trifolium medium</name>
    <dbReference type="NCBI Taxonomy" id="97028"/>
    <lineage>
        <taxon>Eukaryota</taxon>
        <taxon>Viridiplantae</taxon>
        <taxon>Streptophyta</taxon>
        <taxon>Embryophyta</taxon>
        <taxon>Tracheophyta</taxon>
        <taxon>Spermatophyta</taxon>
        <taxon>Magnoliopsida</taxon>
        <taxon>eudicotyledons</taxon>
        <taxon>Gunneridae</taxon>
        <taxon>Pentapetalae</taxon>
        <taxon>rosids</taxon>
        <taxon>fabids</taxon>
        <taxon>Fabales</taxon>
        <taxon>Fabaceae</taxon>
        <taxon>Papilionoideae</taxon>
        <taxon>50 kb inversion clade</taxon>
        <taxon>NPAAA clade</taxon>
        <taxon>Hologalegina</taxon>
        <taxon>IRL clade</taxon>
        <taxon>Trifolieae</taxon>
        <taxon>Trifolium</taxon>
    </lineage>
</organism>
<keyword evidence="11" id="KW-1185">Reference proteome</keyword>
<keyword evidence="10" id="KW-0830">Ubiquinone</keyword>
<dbReference type="AlphaFoldDB" id="A0A392PJL6"/>
<name>A0A392PJL6_9FABA</name>
<keyword evidence="5" id="KW-0809">Transit peptide</keyword>
<sequence length="112" mass="12445">FFMDDCLQRLIDRIDSDGSLKNLTPSDCISKLIRLRLEMQAPYISTWPQALSIQAQPANVPTSFKQRAMLVDEISHAAGDNASDIDWYAKRTVLGGIYSTTEIYMLTDGSAG</sequence>
<dbReference type="NCBIfam" id="TIGR02396">
    <property type="entry name" value="diverge_rpsU"/>
    <property type="match status" value="1"/>
</dbReference>
<dbReference type="GO" id="GO:0005743">
    <property type="term" value="C:mitochondrial inner membrane"/>
    <property type="evidence" value="ECO:0007669"/>
    <property type="project" value="TreeGrafter"/>
</dbReference>
<dbReference type="EMBL" id="LXQA010083490">
    <property type="protein sequence ID" value="MCI12271.1"/>
    <property type="molecule type" value="Genomic_DNA"/>
</dbReference>
<feature type="domain" description="COQ9 C-terminal" evidence="9">
    <location>
        <begin position="60"/>
        <end position="111"/>
    </location>
</feature>
<reference evidence="10 11" key="1">
    <citation type="journal article" date="2018" name="Front. Plant Sci.">
        <title>Red Clover (Trifolium pratense) and Zigzag Clover (T. medium) - A Picture of Genomic Similarities and Differences.</title>
        <authorList>
            <person name="Dluhosova J."/>
            <person name="Istvanek J."/>
            <person name="Nedelnik J."/>
            <person name="Repkova J."/>
        </authorList>
    </citation>
    <scope>NUCLEOTIDE SEQUENCE [LARGE SCALE GENOMIC DNA]</scope>
    <source>
        <strain evidence="11">cv. 10/8</strain>
        <tissue evidence="10">Leaf</tissue>
    </source>
</reference>
<dbReference type="GO" id="GO:0008289">
    <property type="term" value="F:lipid binding"/>
    <property type="evidence" value="ECO:0007669"/>
    <property type="project" value="UniProtKB-UniRule"/>
</dbReference>
<evidence type="ECO:0000256" key="6">
    <source>
        <dbReference type="ARBA" id="ARBA00023121"/>
    </source>
</evidence>
<dbReference type="InterPro" id="IPR013718">
    <property type="entry name" value="COQ9_C"/>
</dbReference>
<keyword evidence="7 8" id="KW-0496">Mitochondrion</keyword>
<dbReference type="UniPathway" id="UPA00232"/>
<keyword evidence="6 8" id="KW-0446">Lipid-binding</keyword>
<evidence type="ECO:0000256" key="7">
    <source>
        <dbReference type="ARBA" id="ARBA00023128"/>
    </source>
</evidence>
<evidence type="ECO:0000256" key="4">
    <source>
        <dbReference type="ARBA" id="ARBA00022688"/>
    </source>
</evidence>
<proteinExistence type="inferred from homology"/>
<dbReference type="InterPro" id="IPR012762">
    <property type="entry name" value="Ubiq_biosynth_COQ9"/>
</dbReference>
<dbReference type="Gene3D" id="1.10.357.10">
    <property type="entry name" value="Tetracycline Repressor, domain 2"/>
    <property type="match status" value="1"/>
</dbReference>
<protein>
    <recommendedName>
        <fullName evidence="8">Ubiquinone biosynthesis protein</fullName>
    </recommendedName>
</protein>
<evidence type="ECO:0000256" key="2">
    <source>
        <dbReference type="ARBA" id="ARBA00004749"/>
    </source>
</evidence>
<comment type="pathway">
    <text evidence="2 8">Cofactor biosynthesis; ubiquinone biosynthesis.</text>
</comment>
<evidence type="ECO:0000313" key="11">
    <source>
        <dbReference type="Proteomes" id="UP000265520"/>
    </source>
</evidence>
<comment type="caution">
    <text evidence="10">The sequence shown here is derived from an EMBL/GenBank/DDBJ whole genome shotgun (WGS) entry which is preliminary data.</text>
</comment>
<comment type="subcellular location">
    <subcellularLocation>
        <location evidence="1 8">Mitochondrion</location>
    </subcellularLocation>
</comment>
<dbReference type="Proteomes" id="UP000265520">
    <property type="component" value="Unassembled WGS sequence"/>
</dbReference>
<dbReference type="PANTHER" id="PTHR21427">
    <property type="entry name" value="UBIQUINONE BIOSYNTHESIS PROTEIN COQ9, MITOCHONDRIAL"/>
    <property type="match status" value="1"/>
</dbReference>
<dbReference type="PANTHER" id="PTHR21427:SF19">
    <property type="entry name" value="UBIQUINONE BIOSYNTHESIS PROTEIN COQ9, MITOCHONDRIAL"/>
    <property type="match status" value="1"/>
</dbReference>